<feature type="region of interest" description="Disordered" evidence="1">
    <location>
        <begin position="111"/>
        <end position="159"/>
    </location>
</feature>
<protein>
    <submittedName>
        <fullName evidence="2">Uncharacterized protein</fullName>
    </submittedName>
</protein>
<proteinExistence type="predicted"/>
<evidence type="ECO:0000256" key="1">
    <source>
        <dbReference type="SAM" id="MobiDB-lite"/>
    </source>
</evidence>
<reference evidence="2" key="1">
    <citation type="journal article" date="2014" name="Front. Microbiol.">
        <title>High frequency of phylogenetically diverse reductive dehalogenase-homologous genes in deep subseafloor sedimentary metagenomes.</title>
        <authorList>
            <person name="Kawai M."/>
            <person name="Futagami T."/>
            <person name="Toyoda A."/>
            <person name="Takaki Y."/>
            <person name="Nishi S."/>
            <person name="Hori S."/>
            <person name="Arai W."/>
            <person name="Tsubouchi T."/>
            <person name="Morono Y."/>
            <person name="Uchiyama I."/>
            <person name="Ito T."/>
            <person name="Fujiyama A."/>
            <person name="Inagaki F."/>
            <person name="Takami H."/>
        </authorList>
    </citation>
    <scope>NUCLEOTIDE SEQUENCE</scope>
    <source>
        <strain evidence="2">Expedition CK06-06</strain>
    </source>
</reference>
<dbReference type="AlphaFoldDB" id="X0X5D1"/>
<evidence type="ECO:0000313" key="2">
    <source>
        <dbReference type="EMBL" id="GAG30587.1"/>
    </source>
</evidence>
<sequence length="244" mass="26693">LQAEKAVEDLMKRIDEIYEALYKGEPSADGYYWYAYKYTERGAMMQPKSFIGYDPKFALTADHLLDTGKTMADFSGVGAVAYEGPLNADQVIQYGLLGVIHDVDDAKIYLDDPDDSLGEIGEPGEPVEGPRPEGEKDVPGEREEPEGEGTPADATTPLSDVAIDYSITSTDNLSNRTEAERFTANVAALRVLLKIEGENRRATADEQKILVQYSSWGGISGALSRFTDTALNKSRKQIIAELGL</sequence>
<name>X0X5D1_9ZZZZ</name>
<accession>X0X5D1</accession>
<organism evidence="2">
    <name type="scientific">marine sediment metagenome</name>
    <dbReference type="NCBI Taxonomy" id="412755"/>
    <lineage>
        <taxon>unclassified sequences</taxon>
        <taxon>metagenomes</taxon>
        <taxon>ecological metagenomes</taxon>
    </lineage>
</organism>
<feature type="compositionally biased region" description="Low complexity" evidence="1">
    <location>
        <begin position="118"/>
        <end position="127"/>
    </location>
</feature>
<feature type="compositionally biased region" description="Basic and acidic residues" evidence="1">
    <location>
        <begin position="128"/>
        <end position="142"/>
    </location>
</feature>
<feature type="non-terminal residue" evidence="2">
    <location>
        <position position="244"/>
    </location>
</feature>
<comment type="caution">
    <text evidence="2">The sequence shown here is derived from an EMBL/GenBank/DDBJ whole genome shotgun (WGS) entry which is preliminary data.</text>
</comment>
<gene>
    <name evidence="2" type="ORF">S01H1_71872</name>
</gene>
<feature type="non-terminal residue" evidence="2">
    <location>
        <position position="1"/>
    </location>
</feature>
<dbReference type="EMBL" id="BARS01047888">
    <property type="protein sequence ID" value="GAG30587.1"/>
    <property type="molecule type" value="Genomic_DNA"/>
</dbReference>